<evidence type="ECO:0000256" key="2">
    <source>
        <dbReference type="SAM" id="Phobius"/>
    </source>
</evidence>
<protein>
    <recommendedName>
        <fullName evidence="5">IgA-specific metalloendopeptidase</fullName>
    </recommendedName>
</protein>
<comment type="caution">
    <text evidence="3">The sequence shown here is derived from an EMBL/GenBank/DDBJ whole genome shotgun (WGS) entry which is preliminary data.</text>
</comment>
<evidence type="ECO:0000313" key="4">
    <source>
        <dbReference type="Proteomes" id="UP000536179"/>
    </source>
</evidence>
<feature type="compositionally biased region" description="Basic and acidic residues" evidence="1">
    <location>
        <begin position="1671"/>
        <end position="1681"/>
    </location>
</feature>
<gene>
    <name evidence="3" type="ORF">FHS27_004787</name>
</gene>
<feature type="compositionally biased region" description="Polar residues" evidence="1">
    <location>
        <begin position="1905"/>
        <end position="1921"/>
    </location>
</feature>
<feature type="compositionally biased region" description="Basic and acidic residues" evidence="1">
    <location>
        <begin position="1689"/>
        <end position="1700"/>
    </location>
</feature>
<keyword evidence="4" id="KW-1185">Reference proteome</keyword>
<feature type="transmembrane region" description="Helical" evidence="2">
    <location>
        <begin position="85"/>
        <end position="104"/>
    </location>
</feature>
<feature type="transmembrane region" description="Helical" evidence="2">
    <location>
        <begin position="58"/>
        <end position="79"/>
    </location>
</feature>
<name>A0A7W5E2K5_9BACT</name>
<feature type="compositionally biased region" description="Low complexity" evidence="1">
    <location>
        <begin position="1463"/>
        <end position="1474"/>
    </location>
</feature>
<dbReference type="Proteomes" id="UP000536179">
    <property type="component" value="Unassembled WGS sequence"/>
</dbReference>
<feature type="compositionally biased region" description="Basic and acidic residues" evidence="1">
    <location>
        <begin position="1542"/>
        <end position="1587"/>
    </location>
</feature>
<feature type="compositionally biased region" description="Basic and acidic residues" evidence="1">
    <location>
        <begin position="1653"/>
        <end position="1663"/>
    </location>
</feature>
<reference evidence="3 4" key="1">
    <citation type="submission" date="2020-08" db="EMBL/GenBank/DDBJ databases">
        <title>Genomic Encyclopedia of Type Strains, Phase III (KMG-III): the genomes of soil and plant-associated and newly described type strains.</title>
        <authorList>
            <person name="Whitman W."/>
        </authorList>
    </citation>
    <scope>NUCLEOTIDE SEQUENCE [LARGE SCALE GENOMIC DNA]</scope>
    <source>
        <strain evidence="3 4">CECT 8075</strain>
    </source>
</reference>
<feature type="region of interest" description="Disordered" evidence="1">
    <location>
        <begin position="1213"/>
        <end position="1233"/>
    </location>
</feature>
<keyword evidence="2" id="KW-0472">Membrane</keyword>
<feature type="compositionally biased region" description="Low complexity" evidence="1">
    <location>
        <begin position="2004"/>
        <end position="2015"/>
    </location>
</feature>
<evidence type="ECO:0008006" key="5">
    <source>
        <dbReference type="Google" id="ProtNLM"/>
    </source>
</evidence>
<feature type="region of interest" description="Disordered" evidence="1">
    <location>
        <begin position="1"/>
        <end position="34"/>
    </location>
</feature>
<dbReference type="EMBL" id="JACHXU010000019">
    <property type="protein sequence ID" value="MBB3208953.1"/>
    <property type="molecule type" value="Genomic_DNA"/>
</dbReference>
<feature type="compositionally biased region" description="Low complexity" evidence="1">
    <location>
        <begin position="1445"/>
        <end position="1455"/>
    </location>
</feature>
<feature type="compositionally biased region" description="Basic and acidic residues" evidence="1">
    <location>
        <begin position="1947"/>
        <end position="1964"/>
    </location>
</feature>
<keyword evidence="2" id="KW-0812">Transmembrane</keyword>
<feature type="transmembrane region" description="Helical" evidence="2">
    <location>
        <begin position="179"/>
        <end position="199"/>
    </location>
</feature>
<feature type="compositionally biased region" description="Low complexity" evidence="1">
    <location>
        <begin position="1626"/>
        <end position="1641"/>
    </location>
</feature>
<accession>A0A7W5E2K5</accession>
<feature type="compositionally biased region" description="Basic and acidic residues" evidence="1">
    <location>
        <begin position="1774"/>
        <end position="1806"/>
    </location>
</feature>
<feature type="region of interest" description="Disordered" evidence="1">
    <location>
        <begin position="1607"/>
        <end position="1964"/>
    </location>
</feature>
<proteinExistence type="predicted"/>
<dbReference type="RefSeq" id="WP_184307211.1">
    <property type="nucleotide sequence ID" value="NZ_JACHXU010000019.1"/>
</dbReference>
<organism evidence="3 4">
    <name type="scientific">Aporhodopirellula rubra</name>
    <dbReference type="NCBI Taxonomy" id="980271"/>
    <lineage>
        <taxon>Bacteria</taxon>
        <taxon>Pseudomonadati</taxon>
        <taxon>Planctomycetota</taxon>
        <taxon>Planctomycetia</taxon>
        <taxon>Pirellulales</taxon>
        <taxon>Pirellulaceae</taxon>
        <taxon>Aporhodopirellula</taxon>
    </lineage>
</organism>
<evidence type="ECO:0000256" key="1">
    <source>
        <dbReference type="SAM" id="MobiDB-lite"/>
    </source>
</evidence>
<feature type="compositionally biased region" description="Low complexity" evidence="1">
    <location>
        <begin position="1818"/>
        <end position="1829"/>
    </location>
</feature>
<evidence type="ECO:0000313" key="3">
    <source>
        <dbReference type="EMBL" id="MBB3208953.1"/>
    </source>
</evidence>
<feature type="region of interest" description="Disordered" evidence="1">
    <location>
        <begin position="1440"/>
        <end position="1589"/>
    </location>
</feature>
<feature type="region of interest" description="Disordered" evidence="1">
    <location>
        <begin position="1991"/>
        <end position="2015"/>
    </location>
</feature>
<feature type="compositionally biased region" description="Polar residues" evidence="1">
    <location>
        <begin position="1530"/>
        <end position="1540"/>
    </location>
</feature>
<feature type="compositionally biased region" description="Low complexity" evidence="1">
    <location>
        <begin position="1837"/>
        <end position="1886"/>
    </location>
</feature>
<keyword evidence="2" id="KW-1133">Transmembrane helix</keyword>
<sequence length="2015" mass="222962">MSDSYPSKNEGRGMLLTDPPPPAVGTEPPTRSEMLPQTQTAIERFASRRARLQMCRGVAIGLATLMVGMLVVVLVDHLFRMSTPLRTALTLLVDVAAIAAAWFGGIRQSRERDWTAIARGMETATPPLRERLLSAVELEDPRVANGSVDFRTTLQSGVATELSSVDIRRMLPWRLVRRSIQAAVGIVIAVGLLSAVPSLQLPRRLARAFVPMAPIERASVTKVAIVSPTPPTCDVAEGDLVAVTVSVGRLGNGDVELQWRDDNGREGHLRMAARDGQLTPLAVGMADTARGDDLAEDGGVVDDLQNAAGAERESFAANVQVDSNPVHYRVLAGDAETLWHTFTPLPRPRVVEFEKRYQFPSYAKLPDEVLVEEHGDLEAIVGTSAEVMVAFDQPVRAAEIVFGGASSDVRIPMQEIDNDPTRFRFRFSITTPGSYRVNATSLRGELDNPFLPRNVIDPVTDRSPVATWSSEVPARQICSPASVIELGGRVEDDLPMERWVFQYIRDDGPVRERSLSIDPSRDVHDVTFEWDMEDLTGRGNPSETLPAGTRLKARLIALDRAGHRGESEWIHVFIGGSRFDPNRHARLFELHAFTAKINQWWNDLDEWSERAGESVEAIAEQVENGLPAPNGQTIQELERLTTRWREIAGDFDAVALRRAIEMRRSNETDRQSDAPVSMDMLMSQSSDPVAVDRLSLIDRAVGHSLTELDDAFARWQDLGAMNNSLDAREREALIREVAERLRQVGAVTRRTRELPSQTLAIELSAAMLQDMDSINGAVGMLSSEQSTIPIERLPGRSELLVERLQQLDSLVTSVQDELPEETVNHLRNVRNFFGESANRIEEAAEKLRLDRNPDVEENFRESIGRLKEDMSRHHVGSLVHGNTYHRITGSVRDLSKEDQQARSQIRLLMREGLDWKKAIEKKGQAVKKEDSSQIDVATTIEAMRQREFTDRRESLIRRYDRAETHEQVRADSQTKIASDFRLVRRVIEHVAGDGWEAEPDSNLGPLFERIDRAAMMLESGGQSIRFLRQLQDINDRERYGTSEADLKVRQGLRLEHYQVFGETPLQQLHDLHHGIGVFEELRATRWNQDYSQASDRILQRRYNGGPVVSAAAAVQRMVDVYGRAMPMIERSMAEARAELWSMLPSTSELAKAAAEEARREPANPRLDELQEKVERVAEDLVDRANNANLADDDERELARDADAALKKIQAEMESVASPLRQTPESETAPDVREPLERLAETLEQTADHFDAADAGEDLTETRQMLREPTEQEPMLDAIDDARERAASADELAQATPEELLRRLEEQLKRDPPMQEDLAEISDKTVADVERAVRAASEREDQLQRELERADPEFLEQKRTLRDELRSIADQARSVDDQWLATAENASFRLRDQESLDQIREMRTRLRDAISGADQTQHDNALMQDIRQATQRLKETLADASADAGEMQQQAEQSSSEEVHPNENEQQQSAKAAEAAQRRAQNEWVKALGRQKEEWRRRRDEASRRMQQNQNQKRGAENQLRQAEKQLAANPEQQWAQQNVADSRARVAEADRAVKAAQRTHDAAVEGEKRADRISESAKKESVGEFDAKNPAAELLARTSDIARREMERLTNGLENVEQQAKPDQEPSPSAAASKSLAQQQEQTREAVTQAADDLQRAARHEARLGNTDEAASLREAAEHLAEIAASPMRDAEQSLKKAAEEGETAEASTSDSPESAERSGASPARGQLGEASARLAEQAESIARIAGAMASDGNDGERSNAAVNEDFVEEPMDAPEREGTLAETDRSEKLARTLDELDREINRRPPDGSSQMAQGDDSGQSGKQEAGEGEQAGSGNPGQAAQASGADSQSGSSSKQSAGQASSTLGRASEAAARRLAASRQQRLSQIAAAGQPASSSEDAMGESSDGTSDAGSPENGTRNMSGRPGQRSGESMEMPGGGYLTLDGQSRADGRWGDLRERKSNDVIQDRKTQIPLSYRPAIEAYFQAIAAEASRRGPRPGGTGNMNGSTSTEEGGP</sequence>
<feature type="compositionally biased region" description="Basic and acidic residues" evidence="1">
    <location>
        <begin position="1489"/>
        <end position="1503"/>
    </location>
</feature>